<dbReference type="AlphaFoldDB" id="A0A1E4RIA6"/>
<dbReference type="EMBL" id="KV454541">
    <property type="protein sequence ID" value="ODV66970.1"/>
    <property type="molecule type" value="Genomic_DNA"/>
</dbReference>
<evidence type="ECO:0000313" key="2">
    <source>
        <dbReference type="Proteomes" id="UP000095085"/>
    </source>
</evidence>
<keyword evidence="2" id="KW-1185">Reference proteome</keyword>
<reference evidence="2" key="1">
    <citation type="submission" date="2016-05" db="EMBL/GenBank/DDBJ databases">
        <title>Comparative genomics of biotechnologically important yeasts.</title>
        <authorList>
            <consortium name="DOE Joint Genome Institute"/>
            <person name="Riley R."/>
            <person name="Haridas S."/>
            <person name="Wolfe K.H."/>
            <person name="Lopes M.R."/>
            <person name="Hittinger C.T."/>
            <person name="Goker M."/>
            <person name="Salamov A."/>
            <person name="Wisecaver J."/>
            <person name="Long T.M."/>
            <person name="Aerts A.L."/>
            <person name="Barry K."/>
            <person name="Choi C."/>
            <person name="Clum A."/>
            <person name="Coughlan A.Y."/>
            <person name="Deshpande S."/>
            <person name="Douglass A.P."/>
            <person name="Hanson S.J."/>
            <person name="Klenk H.-P."/>
            <person name="Labutti K."/>
            <person name="Lapidus A."/>
            <person name="Lindquist E."/>
            <person name="Lipzen A."/>
            <person name="Meier-Kolthoff J.P."/>
            <person name="Ohm R.A."/>
            <person name="Otillar R.P."/>
            <person name="Pangilinan J."/>
            <person name="Peng Y."/>
            <person name="Rokas A."/>
            <person name="Rosa C.A."/>
            <person name="Scheuner C."/>
            <person name="Sibirny A.A."/>
            <person name="Slot J.C."/>
            <person name="Stielow J.B."/>
            <person name="Sun H."/>
            <person name="Kurtzman C.P."/>
            <person name="Blackwell M."/>
            <person name="Grigoriev I.V."/>
            <person name="Jeffries T.W."/>
        </authorList>
    </citation>
    <scope>NUCLEOTIDE SEQUENCE [LARGE SCALE GENOMIC DNA]</scope>
    <source>
        <strain evidence="2">NRRL Y-1933</strain>
    </source>
</reference>
<organism evidence="1 2">
    <name type="scientific">Hyphopichia burtonii NRRL Y-1933</name>
    <dbReference type="NCBI Taxonomy" id="984485"/>
    <lineage>
        <taxon>Eukaryota</taxon>
        <taxon>Fungi</taxon>
        <taxon>Dikarya</taxon>
        <taxon>Ascomycota</taxon>
        <taxon>Saccharomycotina</taxon>
        <taxon>Pichiomycetes</taxon>
        <taxon>Debaryomycetaceae</taxon>
        <taxon>Hyphopichia</taxon>
    </lineage>
</organism>
<name>A0A1E4RIA6_9ASCO</name>
<proteinExistence type="predicted"/>
<dbReference type="RefSeq" id="XP_020076037.1">
    <property type="nucleotide sequence ID" value="XM_020223047.1"/>
</dbReference>
<protein>
    <submittedName>
        <fullName evidence="1">Uncharacterized protein</fullName>
    </submittedName>
</protein>
<evidence type="ECO:0000313" key="1">
    <source>
        <dbReference type="EMBL" id="ODV66970.1"/>
    </source>
</evidence>
<gene>
    <name evidence="1" type="ORF">HYPBUDRAFT_206496</name>
</gene>
<accession>A0A1E4RIA6</accession>
<sequence>MTQSRVRLIQVSITLSGRPSSSAVGDFRSRAAGIRSDSLSFSLPTQLKPGFQFSRLSQNKIEETKWRGKRRSWPGD</sequence>
<dbReference type="Proteomes" id="UP000095085">
    <property type="component" value="Unassembled WGS sequence"/>
</dbReference>
<dbReference type="GeneID" id="30997596"/>